<dbReference type="GO" id="GO:0000324">
    <property type="term" value="C:fungal-type vacuole"/>
    <property type="evidence" value="ECO:0007669"/>
    <property type="project" value="TreeGrafter"/>
</dbReference>
<feature type="transmembrane region" description="Helical" evidence="5">
    <location>
        <begin position="491"/>
        <end position="512"/>
    </location>
</feature>
<evidence type="ECO:0008006" key="8">
    <source>
        <dbReference type="Google" id="ProtNLM"/>
    </source>
</evidence>
<comment type="caution">
    <text evidence="6">The sequence shown here is derived from an EMBL/GenBank/DDBJ whole genome shotgun (WGS) entry which is preliminary data.</text>
</comment>
<keyword evidence="7" id="KW-1185">Reference proteome</keyword>
<evidence type="ECO:0000313" key="6">
    <source>
        <dbReference type="EMBL" id="GMM44303.1"/>
    </source>
</evidence>
<evidence type="ECO:0000256" key="3">
    <source>
        <dbReference type="ARBA" id="ARBA00022989"/>
    </source>
</evidence>
<keyword evidence="3 5" id="KW-1133">Transmembrane helix</keyword>
<dbReference type="SUPFAM" id="SSF103473">
    <property type="entry name" value="MFS general substrate transporter"/>
    <property type="match status" value="1"/>
</dbReference>
<dbReference type="AlphaFoldDB" id="A0AAV5QZC8"/>
<feature type="transmembrane region" description="Helical" evidence="5">
    <location>
        <begin position="218"/>
        <end position="241"/>
    </location>
</feature>
<organism evidence="6 7">
    <name type="scientific">Pichia kluyveri</name>
    <name type="common">Yeast</name>
    <dbReference type="NCBI Taxonomy" id="36015"/>
    <lineage>
        <taxon>Eukaryota</taxon>
        <taxon>Fungi</taxon>
        <taxon>Dikarya</taxon>
        <taxon>Ascomycota</taxon>
        <taxon>Saccharomycotina</taxon>
        <taxon>Pichiomycetes</taxon>
        <taxon>Pichiales</taxon>
        <taxon>Pichiaceae</taxon>
        <taxon>Pichia</taxon>
    </lineage>
</organism>
<feature type="transmembrane region" description="Helical" evidence="5">
    <location>
        <begin position="424"/>
        <end position="445"/>
    </location>
</feature>
<protein>
    <recommendedName>
        <fullName evidence="8">Major facilitator superfamily (MFS) profile domain-containing protein</fullName>
    </recommendedName>
</protein>
<evidence type="ECO:0000256" key="5">
    <source>
        <dbReference type="SAM" id="Phobius"/>
    </source>
</evidence>
<evidence type="ECO:0000256" key="2">
    <source>
        <dbReference type="ARBA" id="ARBA00022692"/>
    </source>
</evidence>
<feature type="transmembrane region" description="Helical" evidence="5">
    <location>
        <begin position="191"/>
        <end position="212"/>
    </location>
</feature>
<proteinExistence type="predicted"/>
<feature type="transmembrane region" description="Helical" evidence="5">
    <location>
        <begin position="65"/>
        <end position="84"/>
    </location>
</feature>
<feature type="transmembrane region" description="Helical" evidence="5">
    <location>
        <begin position="133"/>
        <end position="151"/>
    </location>
</feature>
<feature type="transmembrane region" description="Helical" evidence="5">
    <location>
        <begin position="451"/>
        <end position="479"/>
    </location>
</feature>
<keyword evidence="4 5" id="KW-0472">Membrane</keyword>
<feature type="transmembrane region" description="Helical" evidence="5">
    <location>
        <begin position="104"/>
        <end position="121"/>
    </location>
</feature>
<feature type="transmembrane region" description="Helical" evidence="5">
    <location>
        <begin position="518"/>
        <end position="540"/>
    </location>
</feature>
<evidence type="ECO:0000256" key="4">
    <source>
        <dbReference type="ARBA" id="ARBA00023136"/>
    </source>
</evidence>
<evidence type="ECO:0000313" key="7">
    <source>
        <dbReference type="Proteomes" id="UP001378960"/>
    </source>
</evidence>
<dbReference type="EMBL" id="BTGB01000001">
    <property type="protein sequence ID" value="GMM44303.1"/>
    <property type="molecule type" value="Genomic_DNA"/>
</dbReference>
<comment type="subcellular location">
    <subcellularLocation>
        <location evidence="1">Membrane</location>
        <topology evidence="1">Multi-pass membrane protein</topology>
    </subcellularLocation>
</comment>
<dbReference type="Proteomes" id="UP001378960">
    <property type="component" value="Unassembled WGS sequence"/>
</dbReference>
<dbReference type="InterPro" id="IPR011701">
    <property type="entry name" value="MFS"/>
</dbReference>
<keyword evidence="2 5" id="KW-0812">Transmembrane</keyword>
<dbReference type="Pfam" id="PF07690">
    <property type="entry name" value="MFS_1"/>
    <property type="match status" value="1"/>
</dbReference>
<accession>A0AAV5QZC8</accession>
<dbReference type="Gene3D" id="1.20.1250.20">
    <property type="entry name" value="MFS general substrate transporter like domains"/>
    <property type="match status" value="1"/>
</dbReference>
<dbReference type="InterPro" id="IPR036259">
    <property type="entry name" value="MFS_trans_sf"/>
</dbReference>
<name>A0AAV5QZC8_PICKL</name>
<dbReference type="GO" id="GO:0005886">
    <property type="term" value="C:plasma membrane"/>
    <property type="evidence" value="ECO:0007669"/>
    <property type="project" value="TreeGrafter"/>
</dbReference>
<sequence>MFFSRGSQELRDDLTIPGTTVLVGEGKEITGLGLANTKENSDIILFPQPSSDPNDPLNWAQWRKVLHFIVLFFFSTIVAAAVNFDGPIYDVMAETYNCSYNELNTGGGIAWLFIAISCLLCQEVAAKIGRRPIYLFSTILAIISGIIFVTRRTFAGYIGFSIVNGFSAGPVDSLVEVSIADVFFLHEHGKFIGVYLISNGIGSSFGPFLAGYIYEYLGWLWCGYMVIIICGGLFVAEFFLLEESFYVRHYETDEIVEEKLLKVVLSNKSHDHEGELYSDKAESNEKLNFNVDEIACSDVDNNQRVKISKDIKPKTYMELLKPFIITENRISILSILKNLIVLRYPAVTWAALVYGLQMCWLSLITVSQSEFFQAPPYNFSADALGLLNLSITVGNTIGGIYAAFSDKFVIYMSQKNGGVFEPEFRLLMNIVPLVLNIGGLFMYGLGPLYGAPWIVAAIGIALISFGICTTTSLAVTYVLECYPGETVQTMTSVLVVRNLLATVFTFVFQYWLDGVGVLGTTIMLACFCVVSSGSYIIMYWNGKAARKYTMKWYSPS</sequence>
<gene>
    <name evidence="6" type="ORF">DAPK24_008780</name>
</gene>
<dbReference type="PANTHER" id="PTHR23502:SF34">
    <property type="entry name" value="PROTEIN HOL1"/>
    <property type="match status" value="1"/>
</dbReference>
<feature type="transmembrane region" description="Helical" evidence="5">
    <location>
        <begin position="157"/>
        <end position="179"/>
    </location>
</feature>
<evidence type="ECO:0000256" key="1">
    <source>
        <dbReference type="ARBA" id="ARBA00004141"/>
    </source>
</evidence>
<dbReference type="PANTHER" id="PTHR23502">
    <property type="entry name" value="MAJOR FACILITATOR SUPERFAMILY"/>
    <property type="match status" value="1"/>
</dbReference>
<dbReference type="GO" id="GO:0022857">
    <property type="term" value="F:transmembrane transporter activity"/>
    <property type="evidence" value="ECO:0007669"/>
    <property type="project" value="InterPro"/>
</dbReference>
<reference evidence="6 7" key="1">
    <citation type="journal article" date="2023" name="Elife">
        <title>Identification of key yeast species and microbe-microbe interactions impacting larval growth of Drosophila in the wild.</title>
        <authorList>
            <person name="Mure A."/>
            <person name="Sugiura Y."/>
            <person name="Maeda R."/>
            <person name="Honda K."/>
            <person name="Sakurai N."/>
            <person name="Takahashi Y."/>
            <person name="Watada M."/>
            <person name="Katoh T."/>
            <person name="Gotoh A."/>
            <person name="Gotoh Y."/>
            <person name="Taniguchi I."/>
            <person name="Nakamura K."/>
            <person name="Hayashi T."/>
            <person name="Katayama T."/>
            <person name="Uemura T."/>
            <person name="Hattori Y."/>
        </authorList>
    </citation>
    <scope>NUCLEOTIDE SEQUENCE [LARGE SCALE GENOMIC DNA]</scope>
    <source>
        <strain evidence="6 7">PK-24</strain>
    </source>
</reference>
<feature type="transmembrane region" description="Helical" evidence="5">
    <location>
        <begin position="383"/>
        <end position="404"/>
    </location>
</feature>
<feature type="transmembrane region" description="Helical" evidence="5">
    <location>
        <begin position="341"/>
        <end position="363"/>
    </location>
</feature>